<keyword evidence="2" id="KW-0378">Hydrolase</keyword>
<keyword evidence="2" id="KW-0255">Endonuclease</keyword>
<dbReference type="Gene3D" id="3.90.1570.10">
    <property type="entry name" value="tt1808, chain A"/>
    <property type="match status" value="1"/>
</dbReference>
<gene>
    <name evidence="2" type="ORF">ACFP1Z_09155</name>
</gene>
<sequence length="193" mass="21364">MTVMAHEPAPTQEETLLDYFLALETPEGFRAELIEGEIFVSPAPDGDHEDHVSGIVREVLRKSSTDMDVSGHKGLKLPRGGLCPKNYVIPDATFAPRELRLFRGAPSWMAPDGIAMVVEVTSTKPERDRVAKRHCYARAGIPLYLVVDRKESVVLLFSEPMDDDYAKTLSVAFGSALPLSAPFEFELDTVDFL</sequence>
<dbReference type="PANTHER" id="PTHR35400">
    <property type="entry name" value="SLR1083 PROTEIN"/>
    <property type="match status" value="1"/>
</dbReference>
<name>A0ABW0YXH8_9ACTN</name>
<dbReference type="SUPFAM" id="SSF52980">
    <property type="entry name" value="Restriction endonuclease-like"/>
    <property type="match status" value="1"/>
</dbReference>
<evidence type="ECO:0000259" key="1">
    <source>
        <dbReference type="Pfam" id="PF05685"/>
    </source>
</evidence>
<comment type="caution">
    <text evidence="2">The sequence shown here is derived from an EMBL/GenBank/DDBJ whole genome shotgun (WGS) entry which is preliminary data.</text>
</comment>
<keyword evidence="2" id="KW-0540">Nuclease</keyword>
<evidence type="ECO:0000313" key="2">
    <source>
        <dbReference type="EMBL" id="MFC5720328.1"/>
    </source>
</evidence>
<evidence type="ECO:0000313" key="3">
    <source>
        <dbReference type="Proteomes" id="UP001596083"/>
    </source>
</evidence>
<protein>
    <submittedName>
        <fullName evidence="2">Uma2 family endonuclease</fullName>
    </submittedName>
</protein>
<dbReference type="EMBL" id="JBHSPB010000004">
    <property type="protein sequence ID" value="MFC5720328.1"/>
    <property type="molecule type" value="Genomic_DNA"/>
</dbReference>
<dbReference type="CDD" id="cd06260">
    <property type="entry name" value="DUF820-like"/>
    <property type="match status" value="1"/>
</dbReference>
<dbReference type="RefSeq" id="WP_390315427.1">
    <property type="nucleotide sequence ID" value="NZ_JBHSPB010000004.1"/>
</dbReference>
<dbReference type="InterPro" id="IPR008538">
    <property type="entry name" value="Uma2"/>
</dbReference>
<feature type="domain" description="Putative restriction endonuclease" evidence="1">
    <location>
        <begin position="18"/>
        <end position="188"/>
    </location>
</feature>
<dbReference type="Proteomes" id="UP001596083">
    <property type="component" value="Unassembled WGS sequence"/>
</dbReference>
<dbReference type="Pfam" id="PF05685">
    <property type="entry name" value="Uma2"/>
    <property type="match status" value="1"/>
</dbReference>
<proteinExistence type="predicted"/>
<organism evidence="2 3">
    <name type="scientific">Streptomyces gamaensis</name>
    <dbReference type="NCBI Taxonomy" id="1763542"/>
    <lineage>
        <taxon>Bacteria</taxon>
        <taxon>Bacillati</taxon>
        <taxon>Actinomycetota</taxon>
        <taxon>Actinomycetes</taxon>
        <taxon>Kitasatosporales</taxon>
        <taxon>Streptomycetaceae</taxon>
        <taxon>Streptomyces</taxon>
    </lineage>
</organism>
<dbReference type="InterPro" id="IPR012296">
    <property type="entry name" value="Nuclease_put_TT1808"/>
</dbReference>
<dbReference type="InterPro" id="IPR011335">
    <property type="entry name" value="Restrct_endonuc-II-like"/>
</dbReference>
<keyword evidence="3" id="KW-1185">Reference proteome</keyword>
<dbReference type="PANTHER" id="PTHR35400:SF3">
    <property type="entry name" value="SLL1072 PROTEIN"/>
    <property type="match status" value="1"/>
</dbReference>
<reference evidence="3" key="1">
    <citation type="journal article" date="2019" name="Int. J. Syst. Evol. Microbiol.">
        <title>The Global Catalogue of Microorganisms (GCM) 10K type strain sequencing project: providing services to taxonomists for standard genome sequencing and annotation.</title>
        <authorList>
            <consortium name="The Broad Institute Genomics Platform"/>
            <consortium name="The Broad Institute Genome Sequencing Center for Infectious Disease"/>
            <person name="Wu L."/>
            <person name="Ma J."/>
        </authorList>
    </citation>
    <scope>NUCLEOTIDE SEQUENCE [LARGE SCALE GENOMIC DNA]</scope>
    <source>
        <strain evidence="3">CGMCC 4.7304</strain>
    </source>
</reference>
<dbReference type="GO" id="GO:0004519">
    <property type="term" value="F:endonuclease activity"/>
    <property type="evidence" value="ECO:0007669"/>
    <property type="project" value="UniProtKB-KW"/>
</dbReference>
<accession>A0ABW0YXH8</accession>